<dbReference type="Pfam" id="PF01345">
    <property type="entry name" value="DUF11"/>
    <property type="match status" value="4"/>
</dbReference>
<dbReference type="NCBIfam" id="TIGR01451">
    <property type="entry name" value="B_ant_repeat"/>
    <property type="match status" value="5"/>
</dbReference>
<sequence>MKKYAVLLFILSILFFSNKTTAQYSNEHYIAPSPWQYWSDANELVITTISPGIVNATISKSDGTEIVTLALTASFPAVYRFEGIPMSTPRNVVNTVYNDRGLIVKSSTPIAVNVRNVASDEGNTGSDNLGNFIKGNASLVSFGDKGKGTAFRLGYYRTDFTGISGNAPVYSVMATEDNTQIFLDDAALTTLNTGQSFLFTAKIGASLTSNKMVVANAGAYSDAPGGCSDGIVTQVIPAQSLGKNYVIVRGNGTAGTQMNYPEQSTIIATQPNTVVKITNYDAQGIFLSTSTQTIPLAGGSYTFHHGDTKNIYSSSFVEADKSVIIYSGSADLCEVDMSTVIPVGDCTGSNEIVTSKFTSYNGNDLDAFGYIILASATEPVLINGSNLETLTGIPRTAIGTTGYYIIRFTNTEVGSPENYYITSNAKMTISIVQQGNGFTMSGFFSSFNETITKPEIVSNENCNTVISTQSGLAPYQWYVDGVAIPDAVSQTFTVKNSGNYTVTGTLDCGVTNQSSPLLVKVCSDLSVTKEIANLGNSNKITFLIKAKNNGPFQDTGVKVTDLLPNGYVFDASSTAIGTYNKTTGIWNIGTLDADQEAVLQISAVVNENGNHTNTAKIEGANFDDNQTNNTATVTPVWNMNLTKKAQQPLYRNIGEVIVYDLTLTNTGNVSLYNLSVLDANADTGSIAPAFIPALNPGENIVIKANHTITQADVNAKKVTNQATVVGESFVDIFIKSNSDDPTTPALRDATVTPVISEADLVTVKTDNKDYYIAGTNTIYTITVTNNGPGNAYNVKVNDEIPQGITVMNWSDDKGNSGNGKLDHTTNELKNGEVLTYTITIEVPETFTGNLTNTAIVTSSTTDPNPNCAACTDTNTEYVPKADLVTVKTDNQDYYVAGREVVYTISVKNNGPDTAKNVVVKDNLPAGISTMKWTDNLGNSGNGALNTILNELQNQASIIYTVTIAVPETFTGNLTNTAVVTSDTVDPDPSCANCTDVDAPYIPKADLVTVKTDNQDYYIPGKDVVYTISVKNNGPDTAKNVVVKDDLPTGISIMKWTDNLGNSGNGSLNAILNEVQNQASIIYTVTISVPADYKGDLTNTVVVSSDTEDPNPACAACTDTDLQCISPNPICTQFTDNIPNVISPNGDGKNDFFDLTDLPPITNLQIFNRFGHIVYTKQDYSNQWEGQSDKGERLPDGTYYYIIHFKDAKSTAGWVYISQ</sequence>
<dbReference type="PANTHER" id="PTHR34819:SF3">
    <property type="entry name" value="CELL SURFACE PROTEIN"/>
    <property type="match status" value="1"/>
</dbReference>
<feature type="chain" id="PRO_5047380583" evidence="1">
    <location>
        <begin position="23"/>
        <end position="1218"/>
    </location>
</feature>
<dbReference type="EMBL" id="JBHLYW010000033">
    <property type="protein sequence ID" value="MFC0080520.1"/>
    <property type="molecule type" value="Genomic_DNA"/>
</dbReference>
<accession>A0ABV6BYP0</accession>
<evidence type="ECO:0000313" key="5">
    <source>
        <dbReference type="Proteomes" id="UP001589734"/>
    </source>
</evidence>
<evidence type="ECO:0000256" key="1">
    <source>
        <dbReference type="SAM" id="SignalP"/>
    </source>
</evidence>
<dbReference type="InterPro" id="IPR051172">
    <property type="entry name" value="Chlamydia_OmcB"/>
</dbReference>
<dbReference type="InterPro" id="IPR055354">
    <property type="entry name" value="DUF7507"/>
</dbReference>
<dbReference type="InterPro" id="IPR026341">
    <property type="entry name" value="T9SS_type_B"/>
</dbReference>
<name>A0ABV6BYP0_9FLAO</name>
<dbReference type="NCBIfam" id="TIGR04131">
    <property type="entry name" value="Bac_Flav_CTERM"/>
    <property type="match status" value="1"/>
</dbReference>
<feature type="domain" description="DUF11" evidence="2">
    <location>
        <begin position="882"/>
        <end position="989"/>
    </location>
</feature>
<dbReference type="Pfam" id="PF24346">
    <property type="entry name" value="DUF7507"/>
    <property type="match status" value="1"/>
</dbReference>
<feature type="signal peptide" evidence="1">
    <location>
        <begin position="1"/>
        <end position="22"/>
    </location>
</feature>
<protein>
    <submittedName>
        <fullName evidence="4">Gliding motility-associated C-terminal domain-containing protein</fullName>
    </submittedName>
</protein>
<dbReference type="Pfam" id="PF13585">
    <property type="entry name" value="CHU_C"/>
    <property type="match status" value="1"/>
</dbReference>
<proteinExistence type="predicted"/>
<feature type="domain" description="DUF11" evidence="2">
    <location>
        <begin position="759"/>
        <end position="865"/>
    </location>
</feature>
<reference evidence="4 5" key="1">
    <citation type="submission" date="2024-09" db="EMBL/GenBank/DDBJ databases">
        <authorList>
            <person name="Sun Q."/>
            <person name="Mori K."/>
        </authorList>
    </citation>
    <scope>NUCLEOTIDE SEQUENCE [LARGE SCALE GENOMIC DNA]</scope>
    <source>
        <strain evidence="4 5">CGMCC 1.12926</strain>
    </source>
</reference>
<dbReference type="InterPro" id="IPR047589">
    <property type="entry name" value="DUF11_rpt"/>
</dbReference>
<organism evidence="4 5">
    <name type="scientific">Flavobacterium procerum</name>
    <dbReference type="NCBI Taxonomy" id="1455569"/>
    <lineage>
        <taxon>Bacteria</taxon>
        <taxon>Pseudomonadati</taxon>
        <taxon>Bacteroidota</taxon>
        <taxon>Flavobacteriia</taxon>
        <taxon>Flavobacteriales</taxon>
        <taxon>Flavobacteriaceae</taxon>
        <taxon>Flavobacterium</taxon>
    </lineage>
</organism>
<dbReference type="Gene3D" id="2.60.40.1170">
    <property type="entry name" value="Mu homology domain, subdomain B"/>
    <property type="match status" value="1"/>
</dbReference>
<dbReference type="RefSeq" id="WP_379682416.1">
    <property type="nucleotide sequence ID" value="NZ_JBHLYW010000033.1"/>
</dbReference>
<feature type="domain" description="DUF11" evidence="2">
    <location>
        <begin position="1005"/>
        <end position="1112"/>
    </location>
</feature>
<evidence type="ECO:0000313" key="4">
    <source>
        <dbReference type="EMBL" id="MFC0080520.1"/>
    </source>
</evidence>
<dbReference type="PANTHER" id="PTHR34819">
    <property type="entry name" value="LARGE CYSTEINE-RICH PERIPLASMIC PROTEIN OMCB"/>
    <property type="match status" value="1"/>
</dbReference>
<keyword evidence="1" id="KW-0732">Signal</keyword>
<feature type="domain" description="DUF7507" evidence="3">
    <location>
        <begin position="639"/>
        <end position="728"/>
    </location>
</feature>
<dbReference type="Proteomes" id="UP001589734">
    <property type="component" value="Unassembled WGS sequence"/>
</dbReference>
<evidence type="ECO:0000259" key="3">
    <source>
        <dbReference type="Pfam" id="PF24346"/>
    </source>
</evidence>
<gene>
    <name evidence="4" type="ORF">ACFFLS_26010</name>
</gene>
<feature type="domain" description="DUF11" evidence="2">
    <location>
        <begin position="524"/>
        <end position="634"/>
    </location>
</feature>
<dbReference type="InterPro" id="IPR001434">
    <property type="entry name" value="OmcB-like_DUF11"/>
</dbReference>
<evidence type="ECO:0000259" key="2">
    <source>
        <dbReference type="Pfam" id="PF01345"/>
    </source>
</evidence>
<keyword evidence="5" id="KW-1185">Reference proteome</keyword>
<comment type="caution">
    <text evidence="4">The sequence shown here is derived from an EMBL/GenBank/DDBJ whole genome shotgun (WGS) entry which is preliminary data.</text>
</comment>